<name>A0A2S2DXB2_9BACT</name>
<organism evidence="2 3">
    <name type="scientific">Aquirufa nivalisilvae</name>
    <dbReference type="NCBI Taxonomy" id="2516557"/>
    <lineage>
        <taxon>Bacteria</taxon>
        <taxon>Pseudomonadati</taxon>
        <taxon>Bacteroidota</taxon>
        <taxon>Cytophagia</taxon>
        <taxon>Cytophagales</taxon>
        <taxon>Flectobacillaceae</taxon>
        <taxon>Aquirufa</taxon>
    </lineage>
</organism>
<evidence type="ECO:0008006" key="4">
    <source>
        <dbReference type="Google" id="ProtNLM"/>
    </source>
</evidence>
<dbReference type="Proteomes" id="UP000245468">
    <property type="component" value="Chromosome"/>
</dbReference>
<feature type="transmembrane region" description="Helical" evidence="1">
    <location>
        <begin position="12"/>
        <end position="31"/>
    </location>
</feature>
<reference evidence="3" key="1">
    <citation type="submission" date="2018-05" db="EMBL/GenBank/DDBJ databases">
        <title>Pseudarcicella sp. HME7025 Genome sequencing and assembly.</title>
        <authorList>
            <person name="Kim H."/>
            <person name="Kang H."/>
            <person name="Joh K."/>
        </authorList>
    </citation>
    <scope>NUCLEOTIDE SEQUENCE [LARGE SCALE GENOMIC DNA]</scope>
    <source>
        <strain evidence="3">HME7025</strain>
    </source>
</reference>
<sequence>MSNTEKKSLNWGHAIIGVFILFGAFMAYFYVNMTHETIELVGDHYYEDGQKFQKKIDQRKETALLAKKVELQFNSTTKEVKLNIPNGSHDIKVNFFRPSSAAQDKSFTLKNPSDSIWTIPGEFLSKGPWKINIEWMVVDKSYLEDHRILVP</sequence>
<dbReference type="RefSeq" id="WP_109323096.1">
    <property type="nucleotide sequence ID" value="NZ_CP029346.1"/>
</dbReference>
<dbReference type="InterPro" id="IPR008620">
    <property type="entry name" value="FixH"/>
</dbReference>
<dbReference type="OrthoDB" id="1493774at2"/>
<dbReference type="Pfam" id="PF05751">
    <property type="entry name" value="FixH"/>
    <property type="match status" value="1"/>
</dbReference>
<proteinExistence type="predicted"/>
<keyword evidence="1" id="KW-0472">Membrane</keyword>
<dbReference type="AlphaFoldDB" id="A0A2S2DXB2"/>
<evidence type="ECO:0000256" key="1">
    <source>
        <dbReference type="SAM" id="Phobius"/>
    </source>
</evidence>
<gene>
    <name evidence="2" type="ORF">HME7025_01552</name>
</gene>
<keyword evidence="3" id="KW-1185">Reference proteome</keyword>
<keyword evidence="1" id="KW-1133">Transmembrane helix</keyword>
<evidence type="ECO:0000313" key="3">
    <source>
        <dbReference type="Proteomes" id="UP000245468"/>
    </source>
</evidence>
<dbReference type="KEGG" id="psez:HME7025_01552"/>
<keyword evidence="1" id="KW-0812">Transmembrane</keyword>
<evidence type="ECO:0000313" key="2">
    <source>
        <dbReference type="EMBL" id="AWL09407.1"/>
    </source>
</evidence>
<accession>A0A2S2DXB2</accession>
<protein>
    <recommendedName>
        <fullName evidence="4">Nitrogen fixation protein FixH</fullName>
    </recommendedName>
</protein>
<dbReference type="EMBL" id="CP029346">
    <property type="protein sequence ID" value="AWL09407.1"/>
    <property type="molecule type" value="Genomic_DNA"/>
</dbReference>